<proteinExistence type="predicted"/>
<name>A0A7V7UT13_9BACI</name>
<dbReference type="Proteomes" id="UP000441354">
    <property type="component" value="Unassembled WGS sequence"/>
</dbReference>
<dbReference type="EMBL" id="WBOT01000012">
    <property type="protein sequence ID" value="KAB2329458.1"/>
    <property type="molecule type" value="Genomic_DNA"/>
</dbReference>
<dbReference type="RefSeq" id="WP_151576031.1">
    <property type="nucleotide sequence ID" value="NZ_WBOT01000012.1"/>
</dbReference>
<reference evidence="2 3" key="1">
    <citation type="journal article" date="2014" name="Arch. Microbiol.">
        <title>Bacillus mesophilum sp. nov., strain IITR-54T, a novel 4-chlorobiphenyl dechlorinating bacterium.</title>
        <authorList>
            <person name="Manickam N."/>
            <person name="Singh N.K."/>
            <person name="Bajaj A."/>
            <person name="Kumar R.M."/>
            <person name="Kaur G."/>
            <person name="Kaur N."/>
            <person name="Bala M."/>
            <person name="Kumar A."/>
            <person name="Mayilraj S."/>
        </authorList>
    </citation>
    <scope>NUCLEOTIDE SEQUENCE [LARGE SCALE GENOMIC DNA]</scope>
    <source>
        <strain evidence="2 3">IITR-54</strain>
    </source>
</reference>
<organism evidence="2 3">
    <name type="scientific">Bacillus mesophilum</name>
    <dbReference type="NCBI Taxonomy" id="1071718"/>
    <lineage>
        <taxon>Bacteria</taxon>
        <taxon>Bacillati</taxon>
        <taxon>Bacillota</taxon>
        <taxon>Bacilli</taxon>
        <taxon>Bacillales</taxon>
        <taxon>Bacillaceae</taxon>
        <taxon>Bacillus</taxon>
    </lineage>
</organism>
<evidence type="ECO:0000313" key="3">
    <source>
        <dbReference type="Proteomes" id="UP000441354"/>
    </source>
</evidence>
<accession>A0A7V7UT13</accession>
<evidence type="ECO:0000313" key="2">
    <source>
        <dbReference type="EMBL" id="KAB2329458.1"/>
    </source>
</evidence>
<evidence type="ECO:0000256" key="1">
    <source>
        <dbReference type="SAM" id="MobiDB-lite"/>
    </source>
</evidence>
<comment type="caution">
    <text evidence="2">The sequence shown here is derived from an EMBL/GenBank/DDBJ whole genome shotgun (WGS) entry which is preliminary data.</text>
</comment>
<sequence length="230" mass="27233">MSSRVFIKNRIPTKNVSTTKRGVYYIGVDSKDISKENQKQWFGPEEDLIKDPKRFVDRVKNHRALKHSKSVKSHHMIFSLRKMDYDAYKRSGKDYKDIIRAVLNDYEKKHSVKLDWVAHIHDTNMAENHPHCHVIIKGVSDTLGDRGHKRIYMTKQDIDSMKKDFDLELDRHAQYKFMEREDIQTLSKDLGKSFESALQNLAFEAEKKKREGELERSKKVRKNKERGRSR</sequence>
<protein>
    <recommendedName>
        <fullName evidence="4">Relaxase</fullName>
    </recommendedName>
</protein>
<gene>
    <name evidence="2" type="ORF">F7732_21270</name>
</gene>
<keyword evidence="3" id="KW-1185">Reference proteome</keyword>
<feature type="compositionally biased region" description="Basic and acidic residues" evidence="1">
    <location>
        <begin position="207"/>
        <end position="217"/>
    </location>
</feature>
<feature type="region of interest" description="Disordered" evidence="1">
    <location>
        <begin position="207"/>
        <end position="230"/>
    </location>
</feature>
<evidence type="ECO:0008006" key="4">
    <source>
        <dbReference type="Google" id="ProtNLM"/>
    </source>
</evidence>
<dbReference type="OrthoDB" id="2989982at2"/>
<dbReference type="AlphaFoldDB" id="A0A7V7UT13"/>
<feature type="compositionally biased region" description="Basic residues" evidence="1">
    <location>
        <begin position="218"/>
        <end position="230"/>
    </location>
</feature>